<dbReference type="InterPro" id="IPR048328">
    <property type="entry name" value="Dyp_perox_C"/>
</dbReference>
<dbReference type="Proteomes" id="UP000887568">
    <property type="component" value="Unplaced"/>
</dbReference>
<evidence type="ECO:0000259" key="10">
    <source>
        <dbReference type="PROSITE" id="PS51149"/>
    </source>
</evidence>
<dbReference type="GeneID" id="119729720"/>
<evidence type="ECO:0000313" key="12">
    <source>
        <dbReference type="EnsemblMetazoa" id="XP_038058349.1"/>
    </source>
</evidence>
<evidence type="ECO:0000256" key="6">
    <source>
        <dbReference type="ARBA" id="ARBA00023004"/>
    </source>
</evidence>
<dbReference type="RefSeq" id="XP_038058348.1">
    <property type="nucleotide sequence ID" value="XM_038202420.1"/>
</dbReference>
<reference evidence="12" key="1">
    <citation type="submission" date="2022-11" db="UniProtKB">
        <authorList>
            <consortium name="EnsemblMetazoa"/>
        </authorList>
    </citation>
    <scope>IDENTIFICATION</scope>
</reference>
<accession>A0A914A459</accession>
<dbReference type="InterPro" id="IPR004184">
    <property type="entry name" value="PFL_dom"/>
</dbReference>
<dbReference type="Pfam" id="PF20628">
    <property type="entry name" value="Dyp_perox_C"/>
    <property type="match status" value="1"/>
</dbReference>
<dbReference type="PANTHER" id="PTHR43641:SF2">
    <property type="entry name" value="DEHYDRATASE YBIW-RELATED"/>
    <property type="match status" value="1"/>
</dbReference>
<keyword evidence="2" id="KW-0575">Peroxidase</keyword>
<keyword evidence="4 8" id="KW-0556">Organic radical</keyword>
<dbReference type="SUPFAM" id="SSF51998">
    <property type="entry name" value="PFL-like glycyl radical enzymes"/>
    <property type="match status" value="1"/>
</dbReference>
<evidence type="ECO:0000256" key="3">
    <source>
        <dbReference type="ARBA" id="ARBA00022723"/>
    </source>
</evidence>
<evidence type="ECO:0000259" key="11">
    <source>
        <dbReference type="PROSITE" id="PS51554"/>
    </source>
</evidence>
<dbReference type="GO" id="GO:0016829">
    <property type="term" value="F:lyase activity"/>
    <property type="evidence" value="ECO:0007669"/>
    <property type="project" value="UniProtKB-KW"/>
</dbReference>
<dbReference type="AlphaFoldDB" id="A0A914A459"/>
<feature type="domain" description="Glycine radical" evidence="10">
    <location>
        <begin position="1085"/>
        <end position="1209"/>
    </location>
</feature>
<organism evidence="12 13">
    <name type="scientific">Patiria miniata</name>
    <name type="common">Bat star</name>
    <name type="synonym">Asterina miniata</name>
    <dbReference type="NCBI Taxonomy" id="46514"/>
    <lineage>
        <taxon>Eukaryota</taxon>
        <taxon>Metazoa</taxon>
        <taxon>Echinodermata</taxon>
        <taxon>Eleutherozoa</taxon>
        <taxon>Asterozoa</taxon>
        <taxon>Asteroidea</taxon>
        <taxon>Valvatacea</taxon>
        <taxon>Valvatida</taxon>
        <taxon>Asterinidae</taxon>
        <taxon>Patiria</taxon>
    </lineage>
</organism>
<dbReference type="NCBIfam" id="TIGR01413">
    <property type="entry name" value="Dyp_perox_fam"/>
    <property type="match status" value="1"/>
</dbReference>
<dbReference type="EnsemblMetazoa" id="XM_038202420.1">
    <property type="protein sequence ID" value="XP_038058348.1"/>
    <property type="gene ID" value="LOC119729720"/>
</dbReference>
<name>A0A914A459_PATMI</name>
<proteinExistence type="predicted"/>
<dbReference type="EnsemblMetazoa" id="XM_038202421.1">
    <property type="protein sequence ID" value="XP_038058349.1"/>
    <property type="gene ID" value="LOC119729720"/>
</dbReference>
<feature type="compositionally biased region" description="Basic residues" evidence="9">
    <location>
        <begin position="1"/>
        <end position="14"/>
    </location>
</feature>
<dbReference type="RefSeq" id="XP_038058347.1">
    <property type="nucleotide sequence ID" value="XM_038202419.1"/>
</dbReference>
<dbReference type="OrthoDB" id="76259at2759"/>
<dbReference type="GO" id="GO:0046872">
    <property type="term" value="F:metal ion binding"/>
    <property type="evidence" value="ECO:0007669"/>
    <property type="project" value="UniProtKB-KW"/>
</dbReference>
<dbReference type="InterPro" id="IPR051215">
    <property type="entry name" value="GRE"/>
</dbReference>
<feature type="modified residue" description="Glycine radical" evidence="8">
    <location>
        <position position="1184"/>
    </location>
</feature>
<dbReference type="PROSITE" id="PS51554">
    <property type="entry name" value="PFL"/>
    <property type="match status" value="1"/>
</dbReference>
<dbReference type="PROSITE" id="PS51149">
    <property type="entry name" value="GLY_RADICAL_2"/>
    <property type="match status" value="1"/>
</dbReference>
<dbReference type="InterPro" id="IPR006314">
    <property type="entry name" value="Dyp_peroxidase"/>
</dbReference>
<dbReference type="EnsemblMetazoa" id="XM_038202419.1">
    <property type="protein sequence ID" value="XP_038058347.1"/>
    <property type="gene ID" value="LOC119729720"/>
</dbReference>
<dbReference type="Gene3D" id="3.20.70.20">
    <property type="match status" value="1"/>
</dbReference>
<keyword evidence="3" id="KW-0479">Metal-binding</keyword>
<dbReference type="GO" id="GO:0020037">
    <property type="term" value="F:heme binding"/>
    <property type="evidence" value="ECO:0007669"/>
    <property type="project" value="InterPro"/>
</dbReference>
<dbReference type="InterPro" id="IPR011008">
    <property type="entry name" value="Dimeric_a/b-barrel"/>
</dbReference>
<dbReference type="SUPFAM" id="SSF54909">
    <property type="entry name" value="Dimeric alpha+beta barrel"/>
    <property type="match status" value="1"/>
</dbReference>
<evidence type="ECO:0000256" key="8">
    <source>
        <dbReference type="PROSITE-ProRule" id="PRU00493"/>
    </source>
</evidence>
<sequence>MEHRAVKRQKKRHPETRSLADSAHAKESTYLLAQPGIFYTRPKYGCMVVVNLNDKTETGKTGVFNAIQAIQQKCDLLQGRNGYVVSFDPALWKTWSPNDDIEDRPQGNYMLSSSRKFVNTGGDVSFFLKSDTEDVVPKLFQEVENNLHGLASLDVTHTRVYNDRAINGKFRDGVANPVDKTTVERFILTPQTTTPRSGGGSYFYTQKFRMNFSIFDEMTIRQQENVIGRKVTDEIVIGADSRSHIRRARLAEASIHLKILRGSMPYGRDDTGQEMGQEGIYFNAFADHFQLFLDLMQSLVGDDPDFTQDKLISMTQGIEGSFWYTPSLYQLGFTDEPDVGQAPTLDFLPLWDVRSTNDYMFYNWREYLHRMSFGLYAPGDPPTHRVIKLLSVIFSEWSDQWYEKPHTARIPHLSNYLTAAEKPYLEESAAIRKGMAIKKTLGTLIPKTDYGTKNDLFRIHPNELIVGVMPRFSLGVGKYVMPYSREEEEFPWFMKGLNEGGAMGHIVPDHGIVLAVGLGVLKNQHQMLYARAPREQKDFYQSVILALEGVQEYIESFANLAEQLAQKEEYTAEEKQNLRRINARLLKLKTGAPSNMLEAVQLLFLMHCSMHLIGNPVAIGRLDVLLSPFYDETTTPEAEAQEILDCLWIKLSERVVINRHFTPDLHDRGSTSVMYAATGNFGQGSAVNQWVQQITVGGYQANDDVTPTTACNKLTLLCLKSSRRIPTNAPCLSLRLHKNMPENILQEATRALLSGGAHPILMHDDRLVPSLMNSGSPDVPVSLAAARNYACDGCYEPMIAGETEFAFGIIILLNILEMTLNEGTLYADSGSVYLRGLKVSYPSPHSSQIKTFDQLKEIFLKHLRIQTAQFYITILSNYGNLWDICPSPLLSSLIHGCKESGRDLSNGGSNYHALAMMYVSASNTIDSLYAIKKLVFDPDESLTTLPQLLEALKLDWGFEMREPFFDERAGEVREDANAATYKTLRKKALTLPRFGRGNPEVDEIANWLMENVVSIAKDTIHHPPSVLDGIISGIKEKYSLPGRPFGFVVEPGIGTFEGYVPQALGTGASADGRRSRQPFASDLSPSPAPQDKTAQPASVNIYQAMRSFDYDSINIGLSNGSPVDMNVGEDFPEAKLHEFIRHYANRTKPIGSNLITVTCANLETYQKAVDEPERYDLVRVRTGGWSEHYVAMFPAHQEQHQRRVVFTPL</sequence>
<feature type="region of interest" description="Disordered" evidence="9">
    <location>
        <begin position="1"/>
        <end position="21"/>
    </location>
</feature>
<evidence type="ECO:0000256" key="1">
    <source>
        <dbReference type="ARBA" id="ARBA00001970"/>
    </source>
</evidence>
<protein>
    <recommendedName>
        <fullName evidence="14">PFL domain-containing protein</fullName>
    </recommendedName>
</protein>
<evidence type="ECO:0000256" key="2">
    <source>
        <dbReference type="ARBA" id="ARBA00022559"/>
    </source>
</evidence>
<evidence type="ECO:0000256" key="9">
    <source>
        <dbReference type="SAM" id="MobiDB-lite"/>
    </source>
</evidence>
<feature type="domain" description="PFL" evidence="11">
    <location>
        <begin position="384"/>
        <end position="1074"/>
    </location>
</feature>
<evidence type="ECO:0008006" key="14">
    <source>
        <dbReference type="Google" id="ProtNLM"/>
    </source>
</evidence>
<dbReference type="GO" id="GO:0004601">
    <property type="term" value="F:peroxidase activity"/>
    <property type="evidence" value="ECO:0007669"/>
    <property type="project" value="UniProtKB-KW"/>
</dbReference>
<dbReference type="GO" id="GO:0005829">
    <property type="term" value="C:cytosol"/>
    <property type="evidence" value="ECO:0007669"/>
    <property type="project" value="TreeGrafter"/>
</dbReference>
<dbReference type="PANTHER" id="PTHR43641">
    <property type="entry name" value="FORMATE ACETYLTRANSFERASE 3-RELATED"/>
    <property type="match status" value="1"/>
</dbReference>
<evidence type="ECO:0000313" key="13">
    <source>
        <dbReference type="Proteomes" id="UP000887568"/>
    </source>
</evidence>
<dbReference type="InterPro" id="IPR001150">
    <property type="entry name" value="Gly_radical"/>
</dbReference>
<keyword evidence="13" id="KW-1185">Reference proteome</keyword>
<evidence type="ECO:0000256" key="7">
    <source>
        <dbReference type="ARBA" id="ARBA00023239"/>
    </source>
</evidence>
<dbReference type="RefSeq" id="XP_038058349.1">
    <property type="nucleotide sequence ID" value="XM_038202421.1"/>
</dbReference>
<dbReference type="PROSITE" id="PS51404">
    <property type="entry name" value="DYP_PEROXIDASE"/>
    <property type="match status" value="1"/>
</dbReference>
<evidence type="ECO:0000256" key="4">
    <source>
        <dbReference type="ARBA" id="ARBA00022818"/>
    </source>
</evidence>
<keyword evidence="6" id="KW-0408">Iron</keyword>
<keyword evidence="7" id="KW-0456">Lyase</keyword>
<comment type="cofactor">
    <cofactor evidence="1">
        <name>heme b</name>
        <dbReference type="ChEBI" id="CHEBI:60344"/>
    </cofactor>
</comment>
<evidence type="ECO:0000256" key="5">
    <source>
        <dbReference type="ARBA" id="ARBA00023002"/>
    </source>
</evidence>
<feature type="region of interest" description="Disordered" evidence="9">
    <location>
        <begin position="1067"/>
        <end position="1095"/>
    </location>
</feature>
<keyword evidence="5" id="KW-0560">Oxidoreductase</keyword>
<dbReference type="Pfam" id="PF02901">
    <property type="entry name" value="PFL-like"/>
    <property type="match status" value="1"/>
</dbReference>